<feature type="compositionally biased region" description="Low complexity" evidence="1">
    <location>
        <begin position="170"/>
        <end position="189"/>
    </location>
</feature>
<dbReference type="SUPFAM" id="SSF51045">
    <property type="entry name" value="WW domain"/>
    <property type="match status" value="1"/>
</dbReference>
<dbReference type="Proteomes" id="UP001472866">
    <property type="component" value="Chromosome 01"/>
</dbReference>
<dbReference type="Pfam" id="PF00397">
    <property type="entry name" value="WW"/>
    <property type="match status" value="1"/>
</dbReference>
<evidence type="ECO:0000259" key="3">
    <source>
        <dbReference type="PROSITE" id="PS50020"/>
    </source>
</evidence>
<dbReference type="PROSITE" id="PS50020">
    <property type="entry name" value="WW_DOMAIN_2"/>
    <property type="match status" value="1"/>
</dbReference>
<keyword evidence="2" id="KW-0472">Membrane</keyword>
<dbReference type="InterPro" id="IPR036020">
    <property type="entry name" value="WW_dom_sf"/>
</dbReference>
<evidence type="ECO:0000256" key="1">
    <source>
        <dbReference type="SAM" id="MobiDB-lite"/>
    </source>
</evidence>
<sequence>METTMRALMARSSTAASSSSRLSGASASPRRPVVFRSPRRLDRAFTGPTSTRRRRANALPGELGVLADAEDASELARQAAEGAEALAGATERVNGAEQIVLSVLTTLAFALLFVLTASVGYLSYKSWQDDKNAKSESAGLQSSLNLGAKGAKPGDGKPTLSKVGKGFAKGSGRSSSRGSGTGSRATRSAGKGKDLEDLKRLAEGALTLPSGWAQYEDEESGDPYFYNEETKKTQWERPE</sequence>
<name>A0AAX4P0H2_9CHLO</name>
<feature type="domain" description="WW" evidence="3">
    <location>
        <begin position="206"/>
        <end position="239"/>
    </location>
</feature>
<keyword evidence="2" id="KW-1133">Transmembrane helix</keyword>
<dbReference type="EMBL" id="CP151501">
    <property type="protein sequence ID" value="WZN59372.1"/>
    <property type="molecule type" value="Genomic_DNA"/>
</dbReference>
<dbReference type="InterPro" id="IPR001202">
    <property type="entry name" value="WW_dom"/>
</dbReference>
<dbReference type="Gene3D" id="2.20.70.10">
    <property type="match status" value="1"/>
</dbReference>
<gene>
    <name evidence="4" type="ORF">HKI87_01g08980</name>
</gene>
<reference evidence="4 5" key="1">
    <citation type="submission" date="2024-03" db="EMBL/GenBank/DDBJ databases">
        <title>Complete genome sequence of the green alga Chloropicon roscoffensis RCC1871.</title>
        <authorList>
            <person name="Lemieux C."/>
            <person name="Pombert J.-F."/>
            <person name="Otis C."/>
            <person name="Turmel M."/>
        </authorList>
    </citation>
    <scope>NUCLEOTIDE SEQUENCE [LARGE SCALE GENOMIC DNA]</scope>
    <source>
        <strain evidence="4 5">RCC1871</strain>
    </source>
</reference>
<evidence type="ECO:0000313" key="5">
    <source>
        <dbReference type="Proteomes" id="UP001472866"/>
    </source>
</evidence>
<accession>A0AAX4P0H2</accession>
<dbReference type="CDD" id="cd00201">
    <property type="entry name" value="WW"/>
    <property type="match status" value="1"/>
</dbReference>
<feature type="compositionally biased region" description="Low complexity" evidence="1">
    <location>
        <begin position="1"/>
        <end position="36"/>
    </location>
</feature>
<feature type="transmembrane region" description="Helical" evidence="2">
    <location>
        <begin position="99"/>
        <end position="124"/>
    </location>
</feature>
<proteinExistence type="predicted"/>
<evidence type="ECO:0000256" key="2">
    <source>
        <dbReference type="SAM" id="Phobius"/>
    </source>
</evidence>
<dbReference type="PROSITE" id="PS01159">
    <property type="entry name" value="WW_DOMAIN_1"/>
    <property type="match status" value="1"/>
</dbReference>
<protein>
    <submittedName>
        <fullName evidence="4">WW domain-containing protein</fullName>
    </submittedName>
</protein>
<evidence type="ECO:0000313" key="4">
    <source>
        <dbReference type="EMBL" id="WZN59372.1"/>
    </source>
</evidence>
<keyword evidence="5" id="KW-1185">Reference proteome</keyword>
<dbReference type="AlphaFoldDB" id="A0AAX4P0H2"/>
<feature type="compositionally biased region" description="Basic and acidic residues" evidence="1">
    <location>
        <begin position="228"/>
        <end position="239"/>
    </location>
</feature>
<feature type="region of interest" description="Disordered" evidence="1">
    <location>
        <begin position="144"/>
        <end position="196"/>
    </location>
</feature>
<organism evidence="4 5">
    <name type="scientific">Chloropicon roscoffensis</name>
    <dbReference type="NCBI Taxonomy" id="1461544"/>
    <lineage>
        <taxon>Eukaryota</taxon>
        <taxon>Viridiplantae</taxon>
        <taxon>Chlorophyta</taxon>
        <taxon>Chloropicophyceae</taxon>
        <taxon>Chloropicales</taxon>
        <taxon>Chloropicaceae</taxon>
        <taxon>Chloropicon</taxon>
    </lineage>
</organism>
<keyword evidence="2" id="KW-0812">Transmembrane</keyword>
<feature type="region of interest" description="Disordered" evidence="1">
    <location>
        <begin position="210"/>
        <end position="239"/>
    </location>
</feature>
<feature type="region of interest" description="Disordered" evidence="1">
    <location>
        <begin position="1"/>
        <end position="54"/>
    </location>
</feature>
<dbReference type="SMART" id="SM00456">
    <property type="entry name" value="WW"/>
    <property type="match status" value="1"/>
</dbReference>